<comment type="caution">
    <text evidence="1">The sequence shown here is derived from an EMBL/GenBank/DDBJ whole genome shotgun (WGS) entry which is preliminary data.</text>
</comment>
<evidence type="ECO:0000313" key="2">
    <source>
        <dbReference type="Proteomes" id="UP000886520"/>
    </source>
</evidence>
<protein>
    <submittedName>
        <fullName evidence="1">Uncharacterized protein</fullName>
    </submittedName>
</protein>
<proteinExistence type="predicted"/>
<organism evidence="1 2">
    <name type="scientific">Adiantum capillus-veneris</name>
    <name type="common">Maidenhair fern</name>
    <dbReference type="NCBI Taxonomy" id="13818"/>
    <lineage>
        <taxon>Eukaryota</taxon>
        <taxon>Viridiplantae</taxon>
        <taxon>Streptophyta</taxon>
        <taxon>Embryophyta</taxon>
        <taxon>Tracheophyta</taxon>
        <taxon>Polypodiopsida</taxon>
        <taxon>Polypodiidae</taxon>
        <taxon>Polypodiales</taxon>
        <taxon>Pteridineae</taxon>
        <taxon>Pteridaceae</taxon>
        <taxon>Vittarioideae</taxon>
        <taxon>Adiantum</taxon>
    </lineage>
</organism>
<sequence length="98" mass="11296">MKLGAIFEHLQAIFNEKTIFAMERDSHIKHDKEVVEPSSRRIPKVHLQDLADKPIKAPTLLTFPLGKQLTGTNFSIWKVIMLAVLESYELAFFIMRLC</sequence>
<gene>
    <name evidence="1" type="ORF">GOP47_0002541</name>
</gene>
<evidence type="ECO:0000313" key="1">
    <source>
        <dbReference type="EMBL" id="KAI5082798.1"/>
    </source>
</evidence>
<dbReference type="AlphaFoldDB" id="A0A9D4VAT2"/>
<reference evidence="1" key="1">
    <citation type="submission" date="2021-01" db="EMBL/GenBank/DDBJ databases">
        <title>Adiantum capillus-veneris genome.</title>
        <authorList>
            <person name="Fang Y."/>
            <person name="Liao Q."/>
        </authorList>
    </citation>
    <scope>NUCLEOTIDE SEQUENCE</scope>
    <source>
        <strain evidence="1">H3</strain>
        <tissue evidence="1">Leaf</tissue>
    </source>
</reference>
<accession>A0A9D4VAT2</accession>
<dbReference type="EMBL" id="JABFUD020000002">
    <property type="protein sequence ID" value="KAI5082798.1"/>
    <property type="molecule type" value="Genomic_DNA"/>
</dbReference>
<name>A0A9D4VAT2_ADICA</name>
<keyword evidence="2" id="KW-1185">Reference proteome</keyword>
<dbReference type="Proteomes" id="UP000886520">
    <property type="component" value="Chromosome 3"/>
</dbReference>